<proteinExistence type="predicted"/>
<dbReference type="RefSeq" id="WP_242287714.1">
    <property type="nucleotide sequence ID" value="NZ_JAKKSL010000004.1"/>
</dbReference>
<name>A0ABS9X5K3_9GAMM</name>
<evidence type="ECO:0000313" key="2">
    <source>
        <dbReference type="Proteomes" id="UP001139646"/>
    </source>
</evidence>
<protein>
    <submittedName>
        <fullName evidence="1">Uncharacterized protein</fullName>
    </submittedName>
</protein>
<dbReference type="Proteomes" id="UP001139646">
    <property type="component" value="Unassembled WGS sequence"/>
</dbReference>
<sequence>MSSIIPTFDNLNAMIANNPEIGISPELSKQVMNADFAPKYEAFANQGIMHSLPVMIGSKSDLARQEAINYVYR</sequence>
<organism evidence="1 2">
    <name type="scientific">Colwellia maritima</name>
    <dbReference type="NCBI Taxonomy" id="2912588"/>
    <lineage>
        <taxon>Bacteria</taxon>
        <taxon>Pseudomonadati</taxon>
        <taxon>Pseudomonadota</taxon>
        <taxon>Gammaproteobacteria</taxon>
        <taxon>Alteromonadales</taxon>
        <taxon>Colwelliaceae</taxon>
        <taxon>Colwellia</taxon>
    </lineage>
</organism>
<gene>
    <name evidence="1" type="ORF">L3081_18730</name>
</gene>
<dbReference type="EMBL" id="JAKKSL010000004">
    <property type="protein sequence ID" value="MCI2285057.1"/>
    <property type="molecule type" value="Genomic_DNA"/>
</dbReference>
<evidence type="ECO:0000313" key="1">
    <source>
        <dbReference type="EMBL" id="MCI2285057.1"/>
    </source>
</evidence>
<reference evidence="1" key="1">
    <citation type="submission" date="2022-01" db="EMBL/GenBank/DDBJ databases">
        <title>Colwellia maritima, isolated from seawater.</title>
        <authorList>
            <person name="Kristyanto S."/>
            <person name="Jung J."/>
            <person name="Jeon C.O."/>
        </authorList>
    </citation>
    <scope>NUCLEOTIDE SEQUENCE</scope>
    <source>
        <strain evidence="1">MSW7</strain>
    </source>
</reference>
<comment type="caution">
    <text evidence="1">The sequence shown here is derived from an EMBL/GenBank/DDBJ whole genome shotgun (WGS) entry which is preliminary data.</text>
</comment>
<keyword evidence="2" id="KW-1185">Reference proteome</keyword>
<accession>A0ABS9X5K3</accession>